<evidence type="ECO:0000256" key="1">
    <source>
        <dbReference type="SAM" id="MobiDB-lite"/>
    </source>
</evidence>
<comment type="caution">
    <text evidence="2">The sequence shown here is derived from an EMBL/GenBank/DDBJ whole genome shotgun (WGS) entry which is preliminary data.</text>
</comment>
<feature type="region of interest" description="Disordered" evidence="1">
    <location>
        <begin position="45"/>
        <end position="130"/>
    </location>
</feature>
<gene>
    <name evidence="2" type="ORF">ElyMa_004448300</name>
</gene>
<evidence type="ECO:0000313" key="3">
    <source>
        <dbReference type="Proteomes" id="UP000762676"/>
    </source>
</evidence>
<organism evidence="2 3">
    <name type="scientific">Elysia marginata</name>
    <dbReference type="NCBI Taxonomy" id="1093978"/>
    <lineage>
        <taxon>Eukaryota</taxon>
        <taxon>Metazoa</taxon>
        <taxon>Spiralia</taxon>
        <taxon>Lophotrochozoa</taxon>
        <taxon>Mollusca</taxon>
        <taxon>Gastropoda</taxon>
        <taxon>Heterobranchia</taxon>
        <taxon>Euthyneura</taxon>
        <taxon>Panpulmonata</taxon>
        <taxon>Sacoglossa</taxon>
        <taxon>Placobranchoidea</taxon>
        <taxon>Plakobranchidae</taxon>
        <taxon>Elysia</taxon>
    </lineage>
</organism>
<proteinExistence type="predicted"/>
<feature type="region of interest" description="Disordered" evidence="1">
    <location>
        <begin position="1"/>
        <end position="31"/>
    </location>
</feature>
<reference evidence="2 3" key="1">
    <citation type="journal article" date="2021" name="Elife">
        <title>Chloroplast acquisition without the gene transfer in kleptoplastic sea slugs, Plakobranchus ocellatus.</title>
        <authorList>
            <person name="Maeda T."/>
            <person name="Takahashi S."/>
            <person name="Yoshida T."/>
            <person name="Shimamura S."/>
            <person name="Takaki Y."/>
            <person name="Nagai Y."/>
            <person name="Toyoda A."/>
            <person name="Suzuki Y."/>
            <person name="Arimoto A."/>
            <person name="Ishii H."/>
            <person name="Satoh N."/>
            <person name="Nishiyama T."/>
            <person name="Hasebe M."/>
            <person name="Maruyama T."/>
            <person name="Minagawa J."/>
            <person name="Obokata J."/>
            <person name="Shigenobu S."/>
        </authorList>
    </citation>
    <scope>NUCLEOTIDE SEQUENCE [LARGE SCALE GENOMIC DNA]</scope>
</reference>
<evidence type="ECO:0000313" key="2">
    <source>
        <dbReference type="EMBL" id="GFR96253.1"/>
    </source>
</evidence>
<keyword evidence="3" id="KW-1185">Reference proteome</keyword>
<feature type="compositionally biased region" description="Basic residues" evidence="1">
    <location>
        <begin position="77"/>
        <end position="130"/>
    </location>
</feature>
<dbReference type="EMBL" id="BMAT01008983">
    <property type="protein sequence ID" value="GFR96253.1"/>
    <property type="molecule type" value="Genomic_DNA"/>
</dbReference>
<dbReference type="AlphaFoldDB" id="A0AAV4HEA6"/>
<name>A0AAV4HEA6_9GAST</name>
<sequence length="130" mass="15144">MSVDRGVGEKGAAKRNKGTEKLHLYPGSRTVSSVRKAVWNVLTGRSLASQDKERRRIKILSPTFARSKNIHTTAMHEKKKKKKKKKNKNKNKNKKNNNKKNKNKNKKKKKNKNKKNKNKNKKKKTKNKKK</sequence>
<protein>
    <submittedName>
        <fullName evidence="2">Uncharacterized protein</fullName>
    </submittedName>
</protein>
<dbReference type="Proteomes" id="UP000762676">
    <property type="component" value="Unassembled WGS sequence"/>
</dbReference>
<accession>A0AAV4HEA6</accession>
<feature type="compositionally biased region" description="Basic and acidic residues" evidence="1">
    <location>
        <begin position="1"/>
        <end position="23"/>
    </location>
</feature>